<keyword evidence="11" id="KW-0966">Cell projection</keyword>
<dbReference type="STRING" id="314283.MED297_15610"/>
<evidence type="ECO:0000313" key="11">
    <source>
        <dbReference type="EMBL" id="EAR08010.1"/>
    </source>
</evidence>
<feature type="transmembrane region" description="Helical" evidence="10">
    <location>
        <begin position="184"/>
        <end position="207"/>
    </location>
</feature>
<sequence length="263" mass="29046">MDEPVVIELTDAMIASWVSHFMWPFFRLGAFFVIVPVLGARLIPVRVRLGLAFVITYTIYPLLPDMPIIEAVDVQTFMIILEQILIGTTLGFLVFVILQIFILAGQTISMQMGLGFASMVDPANGVSVAVLSQWYQVLVTLVYLAINGHLLTLEVVVDSFYTLPVGQGLFTVESWRLLSEFGAWLFRASLMLALPAVTALLLVNLTFGVMTRAAPQLNVFALGFPITMLGGLVIVWVSYAAAAPLVRQYLNVHIDFMRALIGY</sequence>
<keyword evidence="11" id="KW-0282">Flagellum</keyword>
<evidence type="ECO:0000256" key="7">
    <source>
        <dbReference type="ARBA" id="ARBA00023136"/>
    </source>
</evidence>
<evidence type="ECO:0000256" key="1">
    <source>
        <dbReference type="ARBA" id="ARBA00002578"/>
    </source>
</evidence>
<dbReference type="Proteomes" id="UP000005953">
    <property type="component" value="Unassembled WGS sequence"/>
</dbReference>
<evidence type="ECO:0000313" key="12">
    <source>
        <dbReference type="Proteomes" id="UP000005953"/>
    </source>
</evidence>
<dbReference type="NCBIfam" id="TIGR01400">
    <property type="entry name" value="fliR"/>
    <property type="match status" value="1"/>
</dbReference>
<evidence type="ECO:0000256" key="5">
    <source>
        <dbReference type="ARBA" id="ARBA00022692"/>
    </source>
</evidence>
<dbReference type="InterPro" id="IPR002010">
    <property type="entry name" value="T3SS_IM_R"/>
</dbReference>
<feature type="transmembrane region" description="Helical" evidence="10">
    <location>
        <begin position="20"/>
        <end position="38"/>
    </location>
</feature>
<comment type="subcellular location">
    <subcellularLocation>
        <location evidence="10">Cell membrane</location>
        <topology evidence="10">Multi-pass membrane protein</topology>
    </subcellularLocation>
    <subcellularLocation>
        <location evidence="10">Bacterial flagellum basal body</location>
    </subcellularLocation>
</comment>
<accession>A4BIP6</accession>
<gene>
    <name evidence="11" type="ORF">MED297_15610</name>
</gene>
<dbReference type="HOGENOM" id="CLU_063626_4_0_6"/>
<dbReference type="InterPro" id="IPR006303">
    <property type="entry name" value="FliR"/>
</dbReference>
<organism evidence="11 12">
    <name type="scientific">Reinekea blandensis MED297</name>
    <dbReference type="NCBI Taxonomy" id="314283"/>
    <lineage>
        <taxon>Bacteria</taxon>
        <taxon>Pseudomonadati</taxon>
        <taxon>Pseudomonadota</taxon>
        <taxon>Gammaproteobacteria</taxon>
        <taxon>Oceanospirillales</taxon>
        <taxon>Saccharospirillaceae</taxon>
        <taxon>Reinekea</taxon>
    </lineage>
</organism>
<dbReference type="GO" id="GO:0044780">
    <property type="term" value="P:bacterial-type flagellum assembly"/>
    <property type="evidence" value="ECO:0007669"/>
    <property type="project" value="UniProtKB-UniRule"/>
</dbReference>
<comment type="caution">
    <text evidence="11">The sequence shown here is derived from an EMBL/GenBank/DDBJ whole genome shotgun (WGS) entry which is preliminary data.</text>
</comment>
<protein>
    <recommendedName>
        <fullName evidence="3 9">Flagellar biosynthetic protein FliR</fullName>
    </recommendedName>
</protein>
<proteinExistence type="inferred from homology"/>
<evidence type="ECO:0000256" key="9">
    <source>
        <dbReference type="NCBIfam" id="TIGR01400"/>
    </source>
</evidence>
<comment type="similarity">
    <text evidence="2 10">Belongs to the FliR/MopE/SpaR family.</text>
</comment>
<dbReference type="PANTHER" id="PTHR30065">
    <property type="entry name" value="FLAGELLAR BIOSYNTHETIC PROTEIN FLIR"/>
    <property type="match status" value="1"/>
</dbReference>
<keyword evidence="6 10" id="KW-1133">Transmembrane helix</keyword>
<evidence type="ECO:0000256" key="2">
    <source>
        <dbReference type="ARBA" id="ARBA00009772"/>
    </source>
</evidence>
<evidence type="ECO:0000256" key="10">
    <source>
        <dbReference type="RuleBase" id="RU362071"/>
    </source>
</evidence>
<evidence type="ECO:0000256" key="4">
    <source>
        <dbReference type="ARBA" id="ARBA00022475"/>
    </source>
</evidence>
<feature type="transmembrane region" description="Helical" evidence="10">
    <location>
        <begin position="45"/>
        <end position="63"/>
    </location>
</feature>
<dbReference type="GO" id="GO:0009425">
    <property type="term" value="C:bacterial-type flagellum basal body"/>
    <property type="evidence" value="ECO:0007669"/>
    <property type="project" value="UniProtKB-SubCell"/>
</dbReference>
<feature type="transmembrane region" description="Helical" evidence="10">
    <location>
        <begin position="83"/>
        <end position="104"/>
    </location>
</feature>
<keyword evidence="8 10" id="KW-0975">Bacterial flagellum</keyword>
<reference evidence="11 12" key="1">
    <citation type="submission" date="2006-02" db="EMBL/GenBank/DDBJ databases">
        <authorList>
            <person name="Pinhassi J."/>
            <person name="Pedros-Alio C."/>
            <person name="Ferriera S."/>
            <person name="Johnson J."/>
            <person name="Kravitz S."/>
            <person name="Halpern A."/>
            <person name="Remington K."/>
            <person name="Beeson K."/>
            <person name="Tran B."/>
            <person name="Rogers Y.-H."/>
            <person name="Friedman R."/>
            <person name="Venter J.C."/>
        </authorList>
    </citation>
    <scope>NUCLEOTIDE SEQUENCE [LARGE SCALE GENOMIC DNA]</scope>
    <source>
        <strain evidence="11 12">MED297</strain>
    </source>
</reference>
<evidence type="ECO:0000256" key="8">
    <source>
        <dbReference type="ARBA" id="ARBA00023143"/>
    </source>
</evidence>
<dbReference type="GO" id="GO:0006605">
    <property type="term" value="P:protein targeting"/>
    <property type="evidence" value="ECO:0007669"/>
    <property type="project" value="UniProtKB-UniRule"/>
</dbReference>
<keyword evidence="4 10" id="KW-1003">Cell membrane</keyword>
<keyword evidence="5 10" id="KW-0812">Transmembrane</keyword>
<dbReference type="PRINTS" id="PR00953">
    <property type="entry name" value="TYPE3IMRPROT"/>
</dbReference>
<dbReference type="GO" id="GO:0005886">
    <property type="term" value="C:plasma membrane"/>
    <property type="evidence" value="ECO:0007669"/>
    <property type="project" value="UniProtKB-SubCell"/>
</dbReference>
<dbReference type="EMBL" id="AAOE01000027">
    <property type="protein sequence ID" value="EAR08010.1"/>
    <property type="molecule type" value="Genomic_DNA"/>
</dbReference>
<keyword evidence="7 10" id="KW-0472">Membrane</keyword>
<keyword evidence="12" id="KW-1185">Reference proteome</keyword>
<feature type="transmembrane region" description="Helical" evidence="10">
    <location>
        <begin position="125"/>
        <end position="146"/>
    </location>
</feature>
<dbReference type="Pfam" id="PF01311">
    <property type="entry name" value="Bac_export_1"/>
    <property type="match status" value="1"/>
</dbReference>
<dbReference type="AlphaFoldDB" id="A4BIP6"/>
<feature type="transmembrane region" description="Helical" evidence="10">
    <location>
        <begin position="219"/>
        <end position="242"/>
    </location>
</feature>
<keyword evidence="11" id="KW-0969">Cilium</keyword>
<comment type="function">
    <text evidence="1 10">Role in flagellar biosynthesis.</text>
</comment>
<evidence type="ECO:0000256" key="6">
    <source>
        <dbReference type="ARBA" id="ARBA00022989"/>
    </source>
</evidence>
<name>A4BIP6_9GAMM</name>
<dbReference type="PANTHER" id="PTHR30065:SF8">
    <property type="entry name" value="FLAGELLAR BIOSYNTHETIC PROTEIN FLIR"/>
    <property type="match status" value="1"/>
</dbReference>
<evidence type="ECO:0000256" key="3">
    <source>
        <dbReference type="ARBA" id="ARBA00021717"/>
    </source>
</evidence>